<dbReference type="InterPro" id="IPR023996">
    <property type="entry name" value="TonB-dep_OMP_SusC/RagA"/>
</dbReference>
<proteinExistence type="inferred from homology"/>
<comment type="similarity">
    <text evidence="8 9">Belongs to the TonB-dependent receptor family.</text>
</comment>
<keyword evidence="4 8" id="KW-0812">Transmembrane</keyword>
<dbReference type="Proteomes" id="UP001247620">
    <property type="component" value="Unassembled WGS sequence"/>
</dbReference>
<dbReference type="SUPFAM" id="SSF49464">
    <property type="entry name" value="Carboxypeptidase regulatory domain-like"/>
    <property type="match status" value="1"/>
</dbReference>
<keyword evidence="13" id="KW-1185">Reference proteome</keyword>
<protein>
    <submittedName>
        <fullName evidence="12">TonB-linked SusC/RagA family outer membrane protein</fullName>
    </submittedName>
</protein>
<keyword evidence="5 9" id="KW-0798">TonB box</keyword>
<dbReference type="InterPro" id="IPR012910">
    <property type="entry name" value="Plug_dom"/>
</dbReference>
<comment type="subcellular location">
    <subcellularLocation>
        <location evidence="1 8">Cell outer membrane</location>
        <topology evidence="1 8">Multi-pass membrane protein</topology>
    </subcellularLocation>
</comment>
<evidence type="ECO:0000256" key="3">
    <source>
        <dbReference type="ARBA" id="ARBA00022452"/>
    </source>
</evidence>
<evidence type="ECO:0000313" key="13">
    <source>
        <dbReference type="Proteomes" id="UP001247620"/>
    </source>
</evidence>
<dbReference type="InterPro" id="IPR036942">
    <property type="entry name" value="Beta-barrel_TonB_sf"/>
</dbReference>
<dbReference type="Gene3D" id="2.60.40.1120">
    <property type="entry name" value="Carboxypeptidase-like, regulatory domain"/>
    <property type="match status" value="1"/>
</dbReference>
<evidence type="ECO:0000256" key="5">
    <source>
        <dbReference type="ARBA" id="ARBA00023077"/>
    </source>
</evidence>
<evidence type="ECO:0000256" key="2">
    <source>
        <dbReference type="ARBA" id="ARBA00022448"/>
    </source>
</evidence>
<dbReference type="Pfam" id="PF07715">
    <property type="entry name" value="Plug"/>
    <property type="match status" value="1"/>
</dbReference>
<accession>A0ABU1TFI9</accession>
<gene>
    <name evidence="12" type="ORF">J2W55_004026</name>
</gene>
<dbReference type="InterPro" id="IPR000531">
    <property type="entry name" value="Beta-barrel_TonB"/>
</dbReference>
<keyword evidence="6 8" id="KW-0472">Membrane</keyword>
<evidence type="ECO:0000256" key="8">
    <source>
        <dbReference type="PROSITE-ProRule" id="PRU01360"/>
    </source>
</evidence>
<dbReference type="SUPFAM" id="SSF56935">
    <property type="entry name" value="Porins"/>
    <property type="match status" value="1"/>
</dbReference>
<dbReference type="Gene3D" id="2.40.170.20">
    <property type="entry name" value="TonB-dependent receptor, beta-barrel domain"/>
    <property type="match status" value="1"/>
</dbReference>
<dbReference type="PROSITE" id="PS52016">
    <property type="entry name" value="TONB_DEPENDENT_REC_3"/>
    <property type="match status" value="1"/>
</dbReference>
<dbReference type="InterPro" id="IPR037066">
    <property type="entry name" value="Plug_dom_sf"/>
</dbReference>
<dbReference type="InterPro" id="IPR023997">
    <property type="entry name" value="TonB-dep_OMP_SusC/RagA_CS"/>
</dbReference>
<dbReference type="Pfam" id="PF00593">
    <property type="entry name" value="TonB_dep_Rec_b-barrel"/>
    <property type="match status" value="1"/>
</dbReference>
<evidence type="ECO:0000256" key="9">
    <source>
        <dbReference type="RuleBase" id="RU003357"/>
    </source>
</evidence>
<evidence type="ECO:0000256" key="6">
    <source>
        <dbReference type="ARBA" id="ARBA00023136"/>
    </source>
</evidence>
<keyword evidence="3 8" id="KW-1134">Transmembrane beta strand</keyword>
<dbReference type="Pfam" id="PF13715">
    <property type="entry name" value="CarbopepD_reg_2"/>
    <property type="match status" value="1"/>
</dbReference>
<comment type="caution">
    <text evidence="12">The sequence shown here is derived from an EMBL/GenBank/DDBJ whole genome shotgun (WGS) entry which is preliminary data.</text>
</comment>
<dbReference type="NCBIfam" id="TIGR04057">
    <property type="entry name" value="SusC_RagA_signa"/>
    <property type="match status" value="1"/>
</dbReference>
<evidence type="ECO:0000256" key="7">
    <source>
        <dbReference type="ARBA" id="ARBA00023237"/>
    </source>
</evidence>
<dbReference type="InterPro" id="IPR008969">
    <property type="entry name" value="CarboxyPept-like_regulatory"/>
</dbReference>
<evidence type="ECO:0000256" key="4">
    <source>
        <dbReference type="ARBA" id="ARBA00022692"/>
    </source>
</evidence>
<keyword evidence="2 8" id="KW-0813">Transport</keyword>
<evidence type="ECO:0000256" key="1">
    <source>
        <dbReference type="ARBA" id="ARBA00004571"/>
    </source>
</evidence>
<reference evidence="12 13" key="1">
    <citation type="submission" date="2023-07" db="EMBL/GenBank/DDBJ databases">
        <title>Sorghum-associated microbial communities from plants grown in Nebraska, USA.</title>
        <authorList>
            <person name="Schachtman D."/>
        </authorList>
    </citation>
    <scope>NUCLEOTIDE SEQUENCE [LARGE SCALE GENOMIC DNA]</scope>
    <source>
        <strain evidence="12 13">3262</strain>
    </source>
</reference>
<dbReference type="EMBL" id="JAVDUU010000004">
    <property type="protein sequence ID" value="MDR6944166.1"/>
    <property type="molecule type" value="Genomic_DNA"/>
</dbReference>
<dbReference type="Gene3D" id="2.170.130.10">
    <property type="entry name" value="TonB-dependent receptor, plug domain"/>
    <property type="match status" value="1"/>
</dbReference>
<evidence type="ECO:0000259" key="10">
    <source>
        <dbReference type="Pfam" id="PF00593"/>
    </source>
</evidence>
<feature type="domain" description="TonB-dependent receptor plug" evidence="11">
    <location>
        <begin position="120"/>
        <end position="224"/>
    </location>
</feature>
<organism evidence="12 13">
    <name type="scientific">Mucilaginibacter pocheonensis</name>
    <dbReference type="NCBI Taxonomy" id="398050"/>
    <lineage>
        <taxon>Bacteria</taxon>
        <taxon>Pseudomonadati</taxon>
        <taxon>Bacteroidota</taxon>
        <taxon>Sphingobacteriia</taxon>
        <taxon>Sphingobacteriales</taxon>
        <taxon>Sphingobacteriaceae</taxon>
        <taxon>Mucilaginibacter</taxon>
    </lineage>
</organism>
<evidence type="ECO:0000259" key="11">
    <source>
        <dbReference type="Pfam" id="PF07715"/>
    </source>
</evidence>
<evidence type="ECO:0000313" key="12">
    <source>
        <dbReference type="EMBL" id="MDR6944166.1"/>
    </source>
</evidence>
<dbReference type="NCBIfam" id="TIGR04056">
    <property type="entry name" value="OMP_RagA_SusC"/>
    <property type="match status" value="1"/>
</dbReference>
<sequence>MLKSLLLQGRFMGIILCFLASSLVVTAQTKYKGRVIGSDDKQPVIGASVRVKGTTTGAVTDVNGNFTLSLKAGDVISISYIGYITTDITVGSDTNLNISLKAGNNSLNEVVVTGYGSQRKKDLVGAVAVVNVAALNRQPTGSVENQLQGQAAGVTVVASGQPGEAPAVKIRGANTFGNNQPLYVVDGVPTTNVNDFNPNDIESMQVLKDASSASIYGARASNGVIIVTTKKGKGKTNISYDAYYGTQQPKGGNVYDLLNPTEMMSLRTLAIQNTARLKGTSADLGSNLYGPNGNVLPDYINAGFDPETKAPNGPFGIHDGDPAVDPAKYNVNPFYTSGDPSGFYRITRANKAGTDWYHQIFSSAPIQSHNLNVNGSTDKASYLFSVNYFNQQGTLLNTYLKRYTVRANTSYNLTDHIRVGENISYAVSENPQINQNDEGSSIGMSFREQPIIPVRDIMGNFAGSNTANLGNARNPRAIAERTKNNYGITNRLFGNVFAEVDFLKYFTIRTQFGGEYYSNYNHSFTYPEYENSENNVTNSYSENSYNGYSYTWTNTLTYHQVIGKHDIKVLVGNEAVKNRYQALGATNTGYFIFDPNYTSISSGTGTPTAYSFLQRDRLYSPLIARLDYTLNDKYLLNATIRRDGSTRFLNEVYGWFPAVSAGWRISQEGFFKNISWINDLKIRAGYGVMGNQNNVDPPNAFTTFAGNRTNSYYDIGGTSSSTVAGFAQNRIGNPDAKWESDKNFNIGFDGTFFNQKLEISADYYKKSITDLLYNPNLPGTQGTARVPYSNVGAMDNTGVDVAITTHQNLSSELKMNATLTFTTYHNVIKKVTLGQPYFEVNSGRFNGSYIIRNQVGGPVGGFFGYKTDGFWNSQADIDAANQKAGGTYQADAAVGRFKYADVNGDGKVDAGDRTLLGNPNPKFTGGLNLDFSYKRFDLNMFWYGSYGNKIWNDTKWWTDFYTNFLGAKSKTALYDSWTPTHMDAKAPIQEIDGSFSTSTVPNSYYVENGSYLRLRNVQIGYTFDPQILKSIGVQKLRVYLSGANLLTITKYSGVDPEIVGSGSGNQAVDVNAGVINNSATNSSTNFGVDRGNYSPVRTYLLGLQVKF</sequence>
<name>A0ABU1TFI9_9SPHI</name>
<keyword evidence="7 8" id="KW-0998">Cell outer membrane</keyword>
<feature type="domain" description="TonB-dependent receptor-like beta-barrel" evidence="10">
    <location>
        <begin position="470"/>
        <end position="897"/>
    </location>
</feature>
<dbReference type="InterPro" id="IPR039426">
    <property type="entry name" value="TonB-dep_rcpt-like"/>
</dbReference>
<dbReference type="RefSeq" id="WP_310099746.1">
    <property type="nucleotide sequence ID" value="NZ_JAVDUU010000004.1"/>
</dbReference>